<sequence>MVAAVLLRGTPCVRGAWWRAGFGASCLVCPIPVSAARVAGQRPLQVHTGNKHWPSQKIIQILSKKRAAESAAQQAARARPAPESGGDPGEPGEESPTHGVLEERRARQEQ</sequence>
<dbReference type="AlphaFoldDB" id="A0AAV7P6E9"/>
<gene>
    <name evidence="2" type="ORF">NDU88_002304</name>
</gene>
<dbReference type="EMBL" id="JANPWB010000011">
    <property type="protein sequence ID" value="KAJ1123837.1"/>
    <property type="molecule type" value="Genomic_DNA"/>
</dbReference>
<dbReference type="Proteomes" id="UP001066276">
    <property type="component" value="Chromosome 7"/>
</dbReference>
<comment type="caution">
    <text evidence="2">The sequence shown here is derived from an EMBL/GenBank/DDBJ whole genome shotgun (WGS) entry which is preliminary data.</text>
</comment>
<protein>
    <submittedName>
        <fullName evidence="2">Uncharacterized protein</fullName>
    </submittedName>
</protein>
<feature type="compositionally biased region" description="Low complexity" evidence="1">
    <location>
        <begin position="69"/>
        <end position="85"/>
    </location>
</feature>
<name>A0AAV7P6E9_PLEWA</name>
<evidence type="ECO:0000313" key="3">
    <source>
        <dbReference type="Proteomes" id="UP001066276"/>
    </source>
</evidence>
<evidence type="ECO:0000313" key="2">
    <source>
        <dbReference type="EMBL" id="KAJ1123837.1"/>
    </source>
</evidence>
<keyword evidence="3" id="KW-1185">Reference proteome</keyword>
<feature type="compositionally biased region" description="Basic and acidic residues" evidence="1">
    <location>
        <begin position="100"/>
        <end position="110"/>
    </location>
</feature>
<feature type="region of interest" description="Disordered" evidence="1">
    <location>
        <begin position="64"/>
        <end position="110"/>
    </location>
</feature>
<accession>A0AAV7P6E9</accession>
<proteinExistence type="predicted"/>
<evidence type="ECO:0000256" key="1">
    <source>
        <dbReference type="SAM" id="MobiDB-lite"/>
    </source>
</evidence>
<organism evidence="2 3">
    <name type="scientific">Pleurodeles waltl</name>
    <name type="common">Iberian ribbed newt</name>
    <dbReference type="NCBI Taxonomy" id="8319"/>
    <lineage>
        <taxon>Eukaryota</taxon>
        <taxon>Metazoa</taxon>
        <taxon>Chordata</taxon>
        <taxon>Craniata</taxon>
        <taxon>Vertebrata</taxon>
        <taxon>Euteleostomi</taxon>
        <taxon>Amphibia</taxon>
        <taxon>Batrachia</taxon>
        <taxon>Caudata</taxon>
        <taxon>Salamandroidea</taxon>
        <taxon>Salamandridae</taxon>
        <taxon>Pleurodelinae</taxon>
        <taxon>Pleurodeles</taxon>
    </lineage>
</organism>
<reference evidence="2" key="1">
    <citation type="journal article" date="2022" name="bioRxiv">
        <title>Sequencing and chromosome-scale assembly of the giantPleurodeles waltlgenome.</title>
        <authorList>
            <person name="Brown T."/>
            <person name="Elewa A."/>
            <person name="Iarovenko S."/>
            <person name="Subramanian E."/>
            <person name="Araus A.J."/>
            <person name="Petzold A."/>
            <person name="Susuki M."/>
            <person name="Suzuki K.-i.T."/>
            <person name="Hayashi T."/>
            <person name="Toyoda A."/>
            <person name="Oliveira C."/>
            <person name="Osipova E."/>
            <person name="Leigh N.D."/>
            <person name="Simon A."/>
            <person name="Yun M.H."/>
        </authorList>
    </citation>
    <scope>NUCLEOTIDE SEQUENCE</scope>
    <source>
        <strain evidence="2">20211129_DDA</strain>
        <tissue evidence="2">Liver</tissue>
    </source>
</reference>